<keyword evidence="7" id="KW-0614">Plasmid</keyword>
<evidence type="ECO:0000259" key="6">
    <source>
        <dbReference type="Pfam" id="PF00535"/>
    </source>
</evidence>
<keyword evidence="5" id="KW-0472">Membrane</keyword>
<protein>
    <submittedName>
        <fullName evidence="7">Glycosyl transferase</fullName>
    </submittedName>
</protein>
<evidence type="ECO:0000256" key="2">
    <source>
        <dbReference type="ARBA" id="ARBA00022475"/>
    </source>
</evidence>
<feature type="domain" description="Glycosyltransferase 2-like" evidence="6">
    <location>
        <begin position="4"/>
        <end position="158"/>
    </location>
</feature>
<evidence type="ECO:0000313" key="8">
    <source>
        <dbReference type="Proteomes" id="UP000035651"/>
    </source>
</evidence>
<proteinExistence type="predicted"/>
<keyword evidence="2" id="KW-1003">Cell membrane</keyword>
<dbReference type="SUPFAM" id="SSF53448">
    <property type="entry name" value="Nucleotide-diphospho-sugar transferases"/>
    <property type="match status" value="1"/>
</dbReference>
<dbReference type="Proteomes" id="UP000035651">
    <property type="component" value="Plasmid pPF72-1"/>
</dbReference>
<reference evidence="7" key="1">
    <citation type="submission" date="2016-06" db="EMBL/GenBank/DDBJ databases">
        <title>Complete Genome Sequence of Pandoraea faecigallinarum DSM-23572.</title>
        <authorList>
            <person name="Yong D."/>
            <person name="Ee R."/>
            <person name="Lim Y.-L."/>
            <person name="Yin W.-F."/>
            <person name="Chan K.-G."/>
        </authorList>
    </citation>
    <scope>NUCLEOTIDE SEQUENCE</scope>
    <source>
        <strain evidence="7">DSM 23572</strain>
        <plasmid evidence="7">pPF72-1</plasmid>
    </source>
</reference>
<evidence type="ECO:0000256" key="5">
    <source>
        <dbReference type="ARBA" id="ARBA00023136"/>
    </source>
</evidence>
<evidence type="ECO:0000256" key="3">
    <source>
        <dbReference type="ARBA" id="ARBA00022676"/>
    </source>
</evidence>
<organism evidence="7 8">
    <name type="scientific">Pandoraea faecigallinarum</name>
    <dbReference type="NCBI Taxonomy" id="656179"/>
    <lineage>
        <taxon>Bacteria</taxon>
        <taxon>Pseudomonadati</taxon>
        <taxon>Pseudomonadota</taxon>
        <taxon>Betaproteobacteria</taxon>
        <taxon>Burkholderiales</taxon>
        <taxon>Burkholderiaceae</taxon>
        <taxon>Pandoraea</taxon>
    </lineage>
</organism>
<evidence type="ECO:0000313" key="7">
    <source>
        <dbReference type="EMBL" id="AKM33189.1"/>
    </source>
</evidence>
<evidence type="ECO:0000256" key="4">
    <source>
        <dbReference type="ARBA" id="ARBA00022679"/>
    </source>
</evidence>
<keyword evidence="8" id="KW-1185">Reference proteome</keyword>
<evidence type="ECO:0000256" key="1">
    <source>
        <dbReference type="ARBA" id="ARBA00004236"/>
    </source>
</evidence>
<dbReference type="RefSeq" id="WP_047909173.1">
    <property type="nucleotide sequence ID" value="NZ_CP011808.2"/>
</dbReference>
<dbReference type="PATRIC" id="fig|656179.3.peg.5012"/>
<dbReference type="KEGG" id="pfg:AB870_23430"/>
<dbReference type="Pfam" id="PF00535">
    <property type="entry name" value="Glycos_transf_2"/>
    <property type="match status" value="1"/>
</dbReference>
<dbReference type="InterPro" id="IPR001173">
    <property type="entry name" value="Glyco_trans_2-like"/>
</dbReference>
<dbReference type="OrthoDB" id="9777873at2"/>
<accession>A0A0H3WYE9</accession>
<dbReference type="PANTHER" id="PTHR43646:SF2">
    <property type="entry name" value="GLYCOSYLTRANSFERASE 2-LIKE DOMAIN-CONTAINING PROTEIN"/>
    <property type="match status" value="1"/>
</dbReference>
<dbReference type="AlphaFoldDB" id="A0A0H3WYE9"/>
<keyword evidence="4 7" id="KW-0808">Transferase</keyword>
<dbReference type="Gene3D" id="3.90.550.10">
    <property type="entry name" value="Spore Coat Polysaccharide Biosynthesis Protein SpsA, Chain A"/>
    <property type="match status" value="1"/>
</dbReference>
<name>A0A0H3WYE9_9BURK</name>
<dbReference type="InterPro" id="IPR029044">
    <property type="entry name" value="Nucleotide-diphossugar_trans"/>
</dbReference>
<sequence>MIGVCIPAHNEEDHIDRCLATVLRAARHAGLAGEPVRVVVVLDACTDATAEQVKAWPVTALSVDARNVGKARASGARHLIAAGARWLAFTDADTIVSPAWLVDQLSLGAQVVCGTVGVMHWHEHGVHAPHARAAFLAKYQDRDGHRHVHGANLGIDASVYERVGGFDPLACSEDRELVEKSEKAGVSIAWSALPRVTTSARPFSRVSAGFADTLRQAWEALE</sequence>
<dbReference type="GO" id="GO:0016757">
    <property type="term" value="F:glycosyltransferase activity"/>
    <property type="evidence" value="ECO:0007669"/>
    <property type="project" value="UniProtKB-KW"/>
</dbReference>
<dbReference type="PANTHER" id="PTHR43646">
    <property type="entry name" value="GLYCOSYLTRANSFERASE"/>
    <property type="match status" value="1"/>
</dbReference>
<geneLocation type="plasmid" evidence="7 8">
    <name>pPF72-1</name>
</geneLocation>
<comment type="subcellular location">
    <subcellularLocation>
        <location evidence="1">Cell membrane</location>
    </subcellularLocation>
</comment>
<keyword evidence="3" id="KW-0328">Glycosyltransferase</keyword>
<gene>
    <name evidence="7" type="ORF">AB870_23430</name>
</gene>
<dbReference type="GO" id="GO:0005886">
    <property type="term" value="C:plasma membrane"/>
    <property type="evidence" value="ECO:0007669"/>
    <property type="project" value="UniProtKB-SubCell"/>
</dbReference>
<dbReference type="EMBL" id="CP011808">
    <property type="protein sequence ID" value="AKM33189.1"/>
    <property type="molecule type" value="Genomic_DNA"/>
</dbReference>